<feature type="region of interest" description="Disordered" evidence="2">
    <location>
        <begin position="519"/>
        <end position="539"/>
    </location>
</feature>
<dbReference type="Pfam" id="PF00476">
    <property type="entry name" value="DNA_pol_A"/>
    <property type="match status" value="1"/>
</dbReference>
<organism evidence="4 5">
    <name type="scientific">Azospirillum picis</name>
    <dbReference type="NCBI Taxonomy" id="488438"/>
    <lineage>
        <taxon>Bacteria</taxon>
        <taxon>Pseudomonadati</taxon>
        <taxon>Pseudomonadota</taxon>
        <taxon>Alphaproteobacteria</taxon>
        <taxon>Rhodospirillales</taxon>
        <taxon>Azospirillaceae</taxon>
        <taxon>Azospirillum</taxon>
    </lineage>
</organism>
<dbReference type="SUPFAM" id="SSF56672">
    <property type="entry name" value="DNA/RNA polymerases"/>
    <property type="match status" value="1"/>
</dbReference>
<dbReference type="Gene3D" id="1.10.150.20">
    <property type="entry name" value="5' to 3' exonuclease, C-terminal subdomain"/>
    <property type="match status" value="1"/>
</dbReference>
<dbReference type="Proteomes" id="UP001244552">
    <property type="component" value="Unassembled WGS sequence"/>
</dbReference>
<dbReference type="InterPro" id="IPR043502">
    <property type="entry name" value="DNA/RNA_pol_sf"/>
</dbReference>
<dbReference type="RefSeq" id="WP_209980997.1">
    <property type="nucleotide sequence ID" value="NZ_JAGINO010000005.1"/>
</dbReference>
<dbReference type="EMBL" id="JAUSVU010000005">
    <property type="protein sequence ID" value="MDQ0533118.1"/>
    <property type="molecule type" value="Genomic_DNA"/>
</dbReference>
<dbReference type="PANTHER" id="PTHR10133:SF62">
    <property type="entry name" value="DNA POLYMERASE THETA"/>
    <property type="match status" value="1"/>
</dbReference>
<evidence type="ECO:0000313" key="4">
    <source>
        <dbReference type="EMBL" id="MDQ0533118.1"/>
    </source>
</evidence>
<feature type="domain" description="DNA-directed DNA polymerase family A palm" evidence="3">
    <location>
        <begin position="299"/>
        <end position="488"/>
    </location>
</feature>
<dbReference type="SMART" id="SM00482">
    <property type="entry name" value="POLAc"/>
    <property type="match status" value="1"/>
</dbReference>
<comment type="caution">
    <text evidence="4">The sequence shown here is derived from an EMBL/GenBank/DDBJ whole genome shotgun (WGS) entry which is preliminary data.</text>
</comment>
<evidence type="ECO:0000313" key="5">
    <source>
        <dbReference type="Proteomes" id="UP001244552"/>
    </source>
</evidence>
<dbReference type="InterPro" id="IPR001098">
    <property type="entry name" value="DNA-dir_DNA_pol_A_palm_dom"/>
</dbReference>
<proteinExistence type="predicted"/>
<accession>A0ABU0MII0</accession>
<protein>
    <recommendedName>
        <fullName evidence="3">DNA-directed DNA polymerase family A palm domain-containing protein</fullName>
    </recommendedName>
</protein>
<gene>
    <name evidence="4" type="ORF">QO018_001967</name>
</gene>
<name>A0ABU0MII0_9PROT</name>
<dbReference type="InterPro" id="IPR002298">
    <property type="entry name" value="DNA_polymerase_A"/>
</dbReference>
<evidence type="ECO:0000256" key="1">
    <source>
        <dbReference type="ARBA" id="ARBA00011541"/>
    </source>
</evidence>
<feature type="compositionally biased region" description="Polar residues" evidence="2">
    <location>
        <begin position="524"/>
        <end position="539"/>
    </location>
</feature>
<reference evidence="4 5" key="1">
    <citation type="submission" date="2023-07" db="EMBL/GenBank/DDBJ databases">
        <title>Genomic Encyclopedia of Type Strains, Phase IV (KMG-IV): sequencing the most valuable type-strain genomes for metagenomic binning, comparative biology and taxonomic classification.</title>
        <authorList>
            <person name="Goeker M."/>
        </authorList>
    </citation>
    <scope>NUCLEOTIDE SEQUENCE [LARGE SCALE GENOMIC DNA]</scope>
    <source>
        <strain evidence="4 5">DSM 19922</strain>
    </source>
</reference>
<comment type="subunit">
    <text evidence="1">Single-chain monomer with multiple functions.</text>
</comment>
<sequence>MKSVNMINHPWKLLLFVKDFTERGADCFYWLEDDQLNQTSAEQVVDYAGVVVCHDFWIIRDVLFDIAQDLPKTIVDLDEFRIAVSGNPEDRHSREKLDITSHLERYGATSEVCSTYKRMFNKAVEFNVEIACEAAKSMAKMYLALHAEASENGELERFWAVEVPVYRLLQKSMSMGVTINSSDLSEKRREADYDYYFSLKSYSSKHDMPLETPTPRAIEEKLCAAGFDLNGVSTEYVLEFLPHEHDFGNDTLVLQEFDAAKRVLASLTLSCGLTRPIIDVFGSRTSRVHVRSPSLQNLPKKYRTIIAAPKGAKLCYVDFDQFEVGIMAALSEDPQLAALYSDGDMYELFATNHLGLMGSRKVAKQLFLSYAYGMSRKSLIDAAVSLGADREQAKGAFRLFSRYEEWKRTIWTEFLREGRIATVQGNHYRRNGKGPLSAKEQRSAVSQVVQGTASLIFKKALLEVSGIADVAIVLPMHDALLFEHRLSDTPEKVVSAFERVMTEQLYGRVKGKASIGQFAPHNPVSMSSTRARSLQSVGE</sequence>
<keyword evidence="5" id="KW-1185">Reference proteome</keyword>
<dbReference type="PANTHER" id="PTHR10133">
    <property type="entry name" value="DNA POLYMERASE I"/>
    <property type="match status" value="1"/>
</dbReference>
<evidence type="ECO:0000256" key="2">
    <source>
        <dbReference type="SAM" id="MobiDB-lite"/>
    </source>
</evidence>
<evidence type="ECO:0000259" key="3">
    <source>
        <dbReference type="SMART" id="SM00482"/>
    </source>
</evidence>
<dbReference type="Gene3D" id="3.30.70.370">
    <property type="match status" value="1"/>
</dbReference>